<feature type="region of interest" description="Disordered" evidence="1">
    <location>
        <begin position="155"/>
        <end position="228"/>
    </location>
</feature>
<dbReference type="PROSITE" id="PS51746">
    <property type="entry name" value="PPM_2"/>
    <property type="match status" value="1"/>
</dbReference>
<dbReference type="OrthoDB" id="2556847at2759"/>
<dbReference type="InParanoid" id="E9H823"/>
<dbReference type="Proteomes" id="UP000000305">
    <property type="component" value="Unassembled WGS sequence"/>
</dbReference>
<evidence type="ECO:0000313" key="4">
    <source>
        <dbReference type="Proteomes" id="UP000000305"/>
    </source>
</evidence>
<dbReference type="PhylomeDB" id="E9H823"/>
<sequence length="745" mass="80347">MPSIKQKFAGFFRQISNSGGGECLENANQIKPIHPSDSNSGCFIHRYLNGETRLKQPDILFGRTGQELPCLRLCTLQGEIIATHTGPDGGLTTVNRGQRGHVTSQDPDVSYIDSEDDVGSPPTTNSSEPTSNSAGRSRSAELVTIRAMGQTFVVRNHLPPTPPQPPRQSIPTLSSPPTSPNVAMATPVDPQNIDHTRLSDDDDDELSTVCEDPSQPTSSPCSSSTSPPIITSASTCADQSDDYQDFLSKFGILSLPLHPSLDRHSVVQIDSPDDTLISGSLSPFLDQLDPLLTPDVPPSVGVSAAGQSEPLSDQYLANQEKSLAKEPEPPATTTTEATEPEIEIAGVVNWNRPSGIAFGAATSLYERHPVSGETAGNPLADAFAIVTRSNNALLCLADGVNWGERAALAARSAIHGAMDYLNRALFTSTTNGRQLTTSDVFLSLLRSFHAAHSMILQEGGLLTTLTAAVVAQMDQSSLQNALYTGSDNSNSAKFAVCVCNVGDSLAYVYSPKHGVREITHGSHDVQSMRDMRDALGALGPVDGQNPELNNLTCSMTVIEEGDIVFLTSDGISDNFDPVVGKFVVARKPDKIVPLPNGAKQTAKPPNRNLPTVEAFQRHELTLLRMEDILRNGMMPTNDNGNHLKAQQLCEDLVDFATRLTTAKRRLLEDLELYVDQDGKTLDAEEQKIRRRKICERLAMIPGKLDHATCVAYEARIQPPNPVTGTEADALTHQMVASYPFRESSI</sequence>
<dbReference type="OMA" id="CARENSA"/>
<feature type="compositionally biased region" description="Low complexity" evidence="1">
    <location>
        <begin position="213"/>
        <end position="228"/>
    </location>
</feature>
<dbReference type="InterPro" id="IPR053287">
    <property type="entry name" value="PP2C-like_domain"/>
</dbReference>
<name>E9H823_DAPPU</name>
<feature type="compositionally biased region" description="Pro residues" evidence="1">
    <location>
        <begin position="159"/>
        <end position="168"/>
    </location>
</feature>
<protein>
    <recommendedName>
        <fullName evidence="2">PPM-type phosphatase domain-containing protein</fullName>
    </recommendedName>
</protein>
<dbReference type="KEGG" id="dpx:DAPPUDRAFT_308585"/>
<dbReference type="SMART" id="SM00332">
    <property type="entry name" value="PP2Cc"/>
    <property type="match status" value="1"/>
</dbReference>
<evidence type="ECO:0000313" key="3">
    <source>
        <dbReference type="EMBL" id="EFX72146.1"/>
    </source>
</evidence>
<proteinExistence type="predicted"/>
<dbReference type="STRING" id="6669.E9H823"/>
<feature type="domain" description="PPM-type phosphatase" evidence="2">
    <location>
        <begin position="357"/>
        <end position="677"/>
    </location>
</feature>
<dbReference type="EMBL" id="GL732602">
    <property type="protein sequence ID" value="EFX72146.1"/>
    <property type="molecule type" value="Genomic_DNA"/>
</dbReference>
<accession>E9H823</accession>
<feature type="region of interest" description="Disordered" evidence="1">
    <location>
        <begin position="321"/>
        <end position="340"/>
    </location>
</feature>
<gene>
    <name evidence="3" type="ORF">DAPPUDRAFT_308585</name>
</gene>
<feature type="compositionally biased region" description="Low complexity" evidence="1">
    <location>
        <begin position="120"/>
        <end position="133"/>
    </location>
</feature>
<dbReference type="eggNOG" id="ENOG502QTP9">
    <property type="taxonomic scope" value="Eukaryota"/>
</dbReference>
<dbReference type="HOGENOM" id="CLU_016863_0_0_1"/>
<feature type="compositionally biased region" description="Polar residues" evidence="1">
    <location>
        <begin position="92"/>
        <end position="107"/>
    </location>
</feature>
<feature type="region of interest" description="Disordered" evidence="1">
    <location>
        <begin position="84"/>
        <end position="139"/>
    </location>
</feature>
<dbReference type="PANTHER" id="PTHR21586:SF0">
    <property type="entry name" value="PP2C-LIKE DOMAIN-CONTAINING PROTEIN CG9801"/>
    <property type="match status" value="1"/>
</dbReference>
<dbReference type="PANTHER" id="PTHR21586">
    <property type="entry name" value="TIPA"/>
    <property type="match status" value="1"/>
</dbReference>
<dbReference type="AlphaFoldDB" id="E9H823"/>
<reference evidence="3 4" key="1">
    <citation type="journal article" date="2011" name="Science">
        <title>The ecoresponsive genome of Daphnia pulex.</title>
        <authorList>
            <person name="Colbourne J.K."/>
            <person name="Pfrender M.E."/>
            <person name="Gilbert D."/>
            <person name="Thomas W.K."/>
            <person name="Tucker A."/>
            <person name="Oakley T.H."/>
            <person name="Tokishita S."/>
            <person name="Aerts A."/>
            <person name="Arnold G.J."/>
            <person name="Basu M.K."/>
            <person name="Bauer D.J."/>
            <person name="Caceres C.E."/>
            <person name="Carmel L."/>
            <person name="Casola C."/>
            <person name="Choi J.H."/>
            <person name="Detter J.C."/>
            <person name="Dong Q."/>
            <person name="Dusheyko S."/>
            <person name="Eads B.D."/>
            <person name="Frohlich T."/>
            <person name="Geiler-Samerotte K.A."/>
            <person name="Gerlach D."/>
            <person name="Hatcher P."/>
            <person name="Jogdeo S."/>
            <person name="Krijgsveld J."/>
            <person name="Kriventseva E.V."/>
            <person name="Kultz D."/>
            <person name="Laforsch C."/>
            <person name="Lindquist E."/>
            <person name="Lopez J."/>
            <person name="Manak J.R."/>
            <person name="Muller J."/>
            <person name="Pangilinan J."/>
            <person name="Patwardhan R.P."/>
            <person name="Pitluck S."/>
            <person name="Pritham E.J."/>
            <person name="Rechtsteiner A."/>
            <person name="Rho M."/>
            <person name="Rogozin I.B."/>
            <person name="Sakarya O."/>
            <person name="Salamov A."/>
            <person name="Schaack S."/>
            <person name="Shapiro H."/>
            <person name="Shiga Y."/>
            <person name="Skalitzky C."/>
            <person name="Smith Z."/>
            <person name="Souvorov A."/>
            <person name="Sung W."/>
            <person name="Tang Z."/>
            <person name="Tsuchiya D."/>
            <person name="Tu H."/>
            <person name="Vos H."/>
            <person name="Wang M."/>
            <person name="Wolf Y.I."/>
            <person name="Yamagata H."/>
            <person name="Yamada T."/>
            <person name="Ye Y."/>
            <person name="Shaw J.R."/>
            <person name="Andrews J."/>
            <person name="Crease T.J."/>
            <person name="Tang H."/>
            <person name="Lucas S.M."/>
            <person name="Robertson H.M."/>
            <person name="Bork P."/>
            <person name="Koonin E.V."/>
            <person name="Zdobnov E.M."/>
            <person name="Grigoriev I.V."/>
            <person name="Lynch M."/>
            <person name="Boore J.L."/>
        </authorList>
    </citation>
    <scope>NUCLEOTIDE SEQUENCE [LARGE SCALE GENOMIC DNA]</scope>
</reference>
<evidence type="ECO:0000256" key="1">
    <source>
        <dbReference type="SAM" id="MobiDB-lite"/>
    </source>
</evidence>
<dbReference type="SUPFAM" id="SSF81606">
    <property type="entry name" value="PP2C-like"/>
    <property type="match status" value="1"/>
</dbReference>
<dbReference type="Gene3D" id="3.60.40.10">
    <property type="entry name" value="PPM-type phosphatase domain"/>
    <property type="match status" value="1"/>
</dbReference>
<keyword evidence="4" id="KW-1185">Reference proteome</keyword>
<dbReference type="InterPro" id="IPR001932">
    <property type="entry name" value="PPM-type_phosphatase-like_dom"/>
</dbReference>
<dbReference type="InterPro" id="IPR036457">
    <property type="entry name" value="PPM-type-like_dom_sf"/>
</dbReference>
<evidence type="ECO:0000259" key="2">
    <source>
        <dbReference type="PROSITE" id="PS51746"/>
    </source>
</evidence>
<organism evidence="3 4">
    <name type="scientific">Daphnia pulex</name>
    <name type="common">Water flea</name>
    <dbReference type="NCBI Taxonomy" id="6669"/>
    <lineage>
        <taxon>Eukaryota</taxon>
        <taxon>Metazoa</taxon>
        <taxon>Ecdysozoa</taxon>
        <taxon>Arthropoda</taxon>
        <taxon>Crustacea</taxon>
        <taxon>Branchiopoda</taxon>
        <taxon>Diplostraca</taxon>
        <taxon>Cladocera</taxon>
        <taxon>Anomopoda</taxon>
        <taxon>Daphniidae</taxon>
        <taxon>Daphnia</taxon>
    </lineage>
</organism>